<name>D8T4C6_SELML</name>
<dbReference type="CDD" id="cd06464">
    <property type="entry name" value="ACD_sHsps-like"/>
    <property type="match status" value="1"/>
</dbReference>
<dbReference type="STRING" id="88036.D8T4C6"/>
<evidence type="ECO:0000256" key="4">
    <source>
        <dbReference type="PROSITE-ProRule" id="PRU00339"/>
    </source>
</evidence>
<reference evidence="7 8" key="1">
    <citation type="journal article" date="2011" name="Science">
        <title>The Selaginella genome identifies genetic changes associated with the evolution of vascular plants.</title>
        <authorList>
            <person name="Banks J.A."/>
            <person name="Nishiyama T."/>
            <person name="Hasebe M."/>
            <person name="Bowman J.L."/>
            <person name="Gribskov M."/>
            <person name="dePamphilis C."/>
            <person name="Albert V.A."/>
            <person name="Aono N."/>
            <person name="Aoyama T."/>
            <person name="Ambrose B.A."/>
            <person name="Ashton N.W."/>
            <person name="Axtell M.J."/>
            <person name="Barker E."/>
            <person name="Barker M.S."/>
            <person name="Bennetzen J.L."/>
            <person name="Bonawitz N.D."/>
            <person name="Chapple C."/>
            <person name="Cheng C."/>
            <person name="Correa L.G."/>
            <person name="Dacre M."/>
            <person name="DeBarry J."/>
            <person name="Dreyer I."/>
            <person name="Elias M."/>
            <person name="Engstrom E.M."/>
            <person name="Estelle M."/>
            <person name="Feng L."/>
            <person name="Finet C."/>
            <person name="Floyd S.K."/>
            <person name="Frommer W.B."/>
            <person name="Fujita T."/>
            <person name="Gramzow L."/>
            <person name="Gutensohn M."/>
            <person name="Harholt J."/>
            <person name="Hattori M."/>
            <person name="Heyl A."/>
            <person name="Hirai T."/>
            <person name="Hiwatashi Y."/>
            <person name="Ishikawa M."/>
            <person name="Iwata M."/>
            <person name="Karol K.G."/>
            <person name="Koehler B."/>
            <person name="Kolukisaoglu U."/>
            <person name="Kubo M."/>
            <person name="Kurata T."/>
            <person name="Lalonde S."/>
            <person name="Li K."/>
            <person name="Li Y."/>
            <person name="Litt A."/>
            <person name="Lyons E."/>
            <person name="Manning G."/>
            <person name="Maruyama T."/>
            <person name="Michael T.P."/>
            <person name="Mikami K."/>
            <person name="Miyazaki S."/>
            <person name="Morinaga S."/>
            <person name="Murata T."/>
            <person name="Mueller-Roeber B."/>
            <person name="Nelson D.R."/>
            <person name="Obara M."/>
            <person name="Oguri Y."/>
            <person name="Olmstead R.G."/>
            <person name="Onodera N."/>
            <person name="Petersen B.L."/>
            <person name="Pils B."/>
            <person name="Prigge M."/>
            <person name="Rensing S.A."/>
            <person name="Riano-Pachon D.M."/>
            <person name="Roberts A.W."/>
            <person name="Sato Y."/>
            <person name="Scheller H.V."/>
            <person name="Schulz B."/>
            <person name="Schulz C."/>
            <person name="Shakirov E.V."/>
            <person name="Shibagaki N."/>
            <person name="Shinohara N."/>
            <person name="Shippen D.E."/>
            <person name="Soerensen I."/>
            <person name="Sotooka R."/>
            <person name="Sugimoto N."/>
            <person name="Sugita M."/>
            <person name="Sumikawa N."/>
            <person name="Tanurdzic M."/>
            <person name="Theissen G."/>
            <person name="Ulvskov P."/>
            <person name="Wakazuki S."/>
            <person name="Weng J.K."/>
            <person name="Willats W.W."/>
            <person name="Wipf D."/>
            <person name="Wolf P.G."/>
            <person name="Yang L."/>
            <person name="Zimmer A.D."/>
            <person name="Zhu Q."/>
            <person name="Mitros T."/>
            <person name="Hellsten U."/>
            <person name="Loque D."/>
            <person name="Otillar R."/>
            <person name="Salamov A."/>
            <person name="Schmutz J."/>
            <person name="Shapiro H."/>
            <person name="Lindquist E."/>
            <person name="Lucas S."/>
            <person name="Rokhsar D."/>
            <person name="Grigoriev I.V."/>
        </authorList>
    </citation>
    <scope>NUCLEOTIDE SEQUENCE [LARGE SCALE GENOMIC DNA]</scope>
</reference>
<sequence length="685" mass="74898">MPTLLQQLPFRVRSTIKRDEDASDAPPIGESMAENILKAMEKAMIEEEEEERYERYGKEKEQKFKLHVSWLETSESHIIAVELPGVEKSGIKLQKMGDQALQLSGEREDVLPLPKDDAKAKFRQKELRAATFSRVFKFSSKVKEIKATFTNGILTITVPKEQDTVTTIAIHASDCSGGGAGRKRRDLLLASGILTTQIVGGAARAIEAGSAAGVRALVQEAQEEWGRGLDPENPDRASSLDRACRIFDRIVAMDPARTAWLEGRGQVRVDAKRFEEAVADFDEAIRRQPENYRAYSGRALAFEGLAQWSNAVADYTEALQRGRAATGYRDPYVMNSRGNALASLGRYKEALRDYSASFDAFQDARELDGAIYARANAALMRIQVGDEANGLRELLAVARRAPGSIDMRAALAAVYWSMGRANEAEDEWEFACEKINSGRLFDGCERYKDTDWLKRIRRWPPVMIQHMDDFLRVRESPSPDRDLLVTSIQDQVPIILERQNRRHELVAGDKGVGEGIDALQGGNAAAAAWIQRFLDGVLHAESPVDGSDEAVAPREEGIGDGVVEVAEGTDEHEAGHGVVGGGRGVAVAGEEPEAEEDAVAVDGDGVGEGARGVGRVGDVADERGQGAAHQDAGVAGDCAGDTAIEDLRVAGAAIQEQRKEDDEYEGCARWDWQCCHGQQTFGFLP</sequence>
<dbReference type="InterPro" id="IPR008978">
    <property type="entry name" value="HSP20-like_chaperone"/>
</dbReference>
<evidence type="ECO:0000256" key="5">
    <source>
        <dbReference type="RuleBase" id="RU003616"/>
    </source>
</evidence>
<dbReference type="KEGG" id="smo:SELMODRAFT_428896"/>
<feature type="repeat" description="TPR" evidence="4">
    <location>
        <begin position="258"/>
        <end position="291"/>
    </location>
</feature>
<dbReference type="HOGENOM" id="CLU_411857_0_0_1"/>
<comment type="similarity">
    <text evidence="3 5">Belongs to the small heat shock protein (HSP20) family.</text>
</comment>
<evidence type="ECO:0000313" key="8">
    <source>
        <dbReference type="Proteomes" id="UP000001514"/>
    </source>
</evidence>
<dbReference type="InterPro" id="IPR050498">
    <property type="entry name" value="Ycf3"/>
</dbReference>
<organism evidence="8">
    <name type="scientific">Selaginella moellendorffii</name>
    <name type="common">Spikemoss</name>
    <dbReference type="NCBI Taxonomy" id="88036"/>
    <lineage>
        <taxon>Eukaryota</taxon>
        <taxon>Viridiplantae</taxon>
        <taxon>Streptophyta</taxon>
        <taxon>Embryophyta</taxon>
        <taxon>Tracheophyta</taxon>
        <taxon>Lycopodiopsida</taxon>
        <taxon>Selaginellales</taxon>
        <taxon>Selaginellaceae</taxon>
        <taxon>Selaginella</taxon>
    </lineage>
</organism>
<dbReference type="PANTHER" id="PTHR44858">
    <property type="entry name" value="TETRATRICOPEPTIDE REPEAT PROTEIN 6"/>
    <property type="match status" value="1"/>
</dbReference>
<accession>D8T4C6</accession>
<dbReference type="PROSITE" id="PS50005">
    <property type="entry name" value="TPR"/>
    <property type="match status" value="1"/>
</dbReference>
<dbReference type="PANTHER" id="PTHR44858:SF20">
    <property type="entry name" value="SHSP DOMAIN-CONTAINING PROTEIN"/>
    <property type="match status" value="1"/>
</dbReference>
<evidence type="ECO:0000256" key="2">
    <source>
        <dbReference type="ARBA" id="ARBA00022803"/>
    </source>
</evidence>
<dbReference type="InterPro" id="IPR002068">
    <property type="entry name" value="A-crystallin/Hsp20_dom"/>
</dbReference>
<dbReference type="Gramene" id="EFJ08504">
    <property type="protein sequence ID" value="EFJ08504"/>
    <property type="gene ID" value="SELMODRAFT_428896"/>
</dbReference>
<keyword evidence="1" id="KW-0677">Repeat</keyword>
<evidence type="ECO:0000259" key="6">
    <source>
        <dbReference type="PROSITE" id="PS01031"/>
    </source>
</evidence>
<dbReference type="InterPro" id="IPR019734">
    <property type="entry name" value="TPR_rpt"/>
</dbReference>
<dbReference type="AlphaFoldDB" id="D8T4C6"/>
<keyword evidence="2 4" id="KW-0802">TPR repeat</keyword>
<dbReference type="Gene3D" id="2.60.40.790">
    <property type="match status" value="1"/>
</dbReference>
<dbReference type="SMART" id="SM00028">
    <property type="entry name" value="TPR"/>
    <property type="match status" value="3"/>
</dbReference>
<evidence type="ECO:0000313" key="7">
    <source>
        <dbReference type="EMBL" id="EFJ08504.1"/>
    </source>
</evidence>
<proteinExistence type="inferred from homology"/>
<dbReference type="Pfam" id="PF13432">
    <property type="entry name" value="TPR_16"/>
    <property type="match status" value="1"/>
</dbReference>
<dbReference type="InParanoid" id="D8T4C6"/>
<dbReference type="Pfam" id="PF00011">
    <property type="entry name" value="HSP20"/>
    <property type="match status" value="1"/>
</dbReference>
<evidence type="ECO:0000256" key="3">
    <source>
        <dbReference type="PROSITE-ProRule" id="PRU00285"/>
    </source>
</evidence>
<feature type="domain" description="SHSP" evidence="6">
    <location>
        <begin position="59"/>
        <end position="173"/>
    </location>
</feature>
<dbReference type="InterPro" id="IPR011990">
    <property type="entry name" value="TPR-like_helical_dom_sf"/>
</dbReference>
<dbReference type="SUPFAM" id="SSF49764">
    <property type="entry name" value="HSP20-like chaperones"/>
    <property type="match status" value="1"/>
</dbReference>
<dbReference type="Gene3D" id="1.25.40.10">
    <property type="entry name" value="Tetratricopeptide repeat domain"/>
    <property type="match status" value="2"/>
</dbReference>
<dbReference type="Proteomes" id="UP000001514">
    <property type="component" value="Unassembled WGS sequence"/>
</dbReference>
<gene>
    <name evidence="7" type="ORF">SELMODRAFT_428896</name>
</gene>
<dbReference type="SUPFAM" id="SSF48452">
    <property type="entry name" value="TPR-like"/>
    <property type="match status" value="1"/>
</dbReference>
<dbReference type="eggNOG" id="KOG0710">
    <property type="taxonomic scope" value="Eukaryota"/>
</dbReference>
<protein>
    <recommendedName>
        <fullName evidence="6">SHSP domain-containing protein</fullName>
    </recommendedName>
</protein>
<dbReference type="PROSITE" id="PS01031">
    <property type="entry name" value="SHSP"/>
    <property type="match status" value="1"/>
</dbReference>
<evidence type="ECO:0000256" key="1">
    <source>
        <dbReference type="ARBA" id="ARBA00022737"/>
    </source>
</evidence>
<dbReference type="EMBL" id="GL377673">
    <property type="protein sequence ID" value="EFJ08504.1"/>
    <property type="molecule type" value="Genomic_DNA"/>
</dbReference>
<keyword evidence="8" id="KW-1185">Reference proteome</keyword>